<evidence type="ECO:0000259" key="3">
    <source>
        <dbReference type="PROSITE" id="PS50112"/>
    </source>
</evidence>
<dbReference type="InterPro" id="IPR013656">
    <property type="entry name" value="PAS_4"/>
</dbReference>
<proteinExistence type="predicted"/>
<dbReference type="SUPFAM" id="SSF55785">
    <property type="entry name" value="PYP-like sensor domain (PAS domain)"/>
    <property type="match status" value="1"/>
</dbReference>
<dbReference type="CDD" id="cd00130">
    <property type="entry name" value="PAS"/>
    <property type="match status" value="1"/>
</dbReference>
<dbReference type="EMBL" id="JACCAB010000001">
    <property type="protein sequence ID" value="NYG07114.1"/>
    <property type="molecule type" value="Genomic_DNA"/>
</dbReference>
<dbReference type="PANTHER" id="PTHR43156">
    <property type="entry name" value="STAGE II SPORULATION PROTEIN E-RELATED"/>
    <property type="match status" value="1"/>
</dbReference>
<dbReference type="PROSITE" id="PS50112">
    <property type="entry name" value="PAS"/>
    <property type="match status" value="1"/>
</dbReference>
<name>A0A852WK94_9MICO</name>
<evidence type="ECO:0000313" key="4">
    <source>
        <dbReference type="EMBL" id="NYG07114.1"/>
    </source>
</evidence>
<protein>
    <submittedName>
        <fullName evidence="4">Serine phosphatase RsbU (Regulator of sigma subunit)</fullName>
    </submittedName>
</protein>
<organism evidence="4 5">
    <name type="scientific">Pedococcus badiiscoriae</name>
    <dbReference type="NCBI Taxonomy" id="642776"/>
    <lineage>
        <taxon>Bacteria</taxon>
        <taxon>Bacillati</taxon>
        <taxon>Actinomycetota</taxon>
        <taxon>Actinomycetes</taxon>
        <taxon>Micrococcales</taxon>
        <taxon>Intrasporangiaceae</taxon>
        <taxon>Pedococcus</taxon>
    </lineage>
</organism>
<accession>A0A852WK94</accession>
<dbReference type="PANTHER" id="PTHR43156:SF2">
    <property type="entry name" value="STAGE II SPORULATION PROTEIN E"/>
    <property type="match status" value="1"/>
</dbReference>
<dbReference type="Gene3D" id="3.60.40.10">
    <property type="entry name" value="PPM-type phosphatase domain"/>
    <property type="match status" value="1"/>
</dbReference>
<comment type="caution">
    <text evidence="4">The sequence shown here is derived from an EMBL/GenBank/DDBJ whole genome shotgun (WGS) entry which is preliminary data.</text>
</comment>
<dbReference type="AlphaFoldDB" id="A0A852WK94"/>
<dbReference type="InterPro" id="IPR036457">
    <property type="entry name" value="PPM-type-like_dom_sf"/>
</dbReference>
<dbReference type="Pfam" id="PF08448">
    <property type="entry name" value="PAS_4"/>
    <property type="match status" value="1"/>
</dbReference>
<dbReference type="GO" id="GO:0016791">
    <property type="term" value="F:phosphatase activity"/>
    <property type="evidence" value="ECO:0007669"/>
    <property type="project" value="TreeGrafter"/>
</dbReference>
<gene>
    <name evidence="4" type="ORF">BJ986_001601</name>
</gene>
<dbReference type="InterPro" id="IPR035965">
    <property type="entry name" value="PAS-like_dom_sf"/>
</dbReference>
<dbReference type="RefSeq" id="WP_179421502.1">
    <property type="nucleotide sequence ID" value="NZ_JACCAB010000001.1"/>
</dbReference>
<evidence type="ECO:0000313" key="5">
    <source>
        <dbReference type="Proteomes" id="UP000573599"/>
    </source>
</evidence>
<dbReference type="Pfam" id="PF07228">
    <property type="entry name" value="SpoIIE"/>
    <property type="match status" value="1"/>
</dbReference>
<evidence type="ECO:0000256" key="1">
    <source>
        <dbReference type="ARBA" id="ARBA00022801"/>
    </source>
</evidence>
<dbReference type="InterPro" id="IPR001932">
    <property type="entry name" value="PPM-type_phosphatase-like_dom"/>
</dbReference>
<feature type="region of interest" description="Disordered" evidence="2">
    <location>
        <begin position="186"/>
        <end position="205"/>
    </location>
</feature>
<dbReference type="SUPFAM" id="SSF81606">
    <property type="entry name" value="PP2C-like"/>
    <property type="match status" value="1"/>
</dbReference>
<keyword evidence="5" id="KW-1185">Reference proteome</keyword>
<dbReference type="InterPro" id="IPR052016">
    <property type="entry name" value="Bact_Sigma-Reg"/>
</dbReference>
<sequence>MSNFRPLDSGAPLDYRAVFDALPNPCALLSPDLKVLDVNAAYPVVVGRTRRELLGRDLIDVLPFDALESFDGAAQRIRESLQRALATGHPEVLPVQRHDVRTDAAPHAPAATRYWISTATPILNAGSAVALLHKIQDVTPVVLSVAADFGAPGASGAPGAPGEPMVDLEEHTDLFGLALELQTANEQLQEAQERERETSLTLQRSMLPASIPEQARGRVAARYLPARSSLSVGGDWYDVAALPDGRLAAAVGDVVGQGLHAAAVMGQLRSALSAVTIADVGPGNALRVLDRFARQTEQATATTAVKVVLDLDQHTVTYSSAGHLPPLLQHADGRIEALDQALGPPLATTAEADPRPQATVHFAPGARLVLYTDGLIERRTESLTDGIARLVDCLNAHPSLSPEALIDTIIAEVRDHHLAADDTAVLVIRL</sequence>
<dbReference type="SMART" id="SM00331">
    <property type="entry name" value="PP2C_SIG"/>
    <property type="match status" value="1"/>
</dbReference>
<keyword evidence="1" id="KW-0378">Hydrolase</keyword>
<dbReference type="InterPro" id="IPR000014">
    <property type="entry name" value="PAS"/>
</dbReference>
<dbReference type="Gene3D" id="3.30.450.20">
    <property type="entry name" value="PAS domain"/>
    <property type="match status" value="1"/>
</dbReference>
<dbReference type="Proteomes" id="UP000573599">
    <property type="component" value="Unassembled WGS sequence"/>
</dbReference>
<reference evidence="4 5" key="1">
    <citation type="submission" date="2020-07" db="EMBL/GenBank/DDBJ databases">
        <title>Sequencing the genomes of 1000 actinobacteria strains.</title>
        <authorList>
            <person name="Klenk H.-P."/>
        </authorList>
    </citation>
    <scope>NUCLEOTIDE SEQUENCE [LARGE SCALE GENOMIC DNA]</scope>
    <source>
        <strain evidence="4 5">DSM 23987</strain>
    </source>
</reference>
<evidence type="ECO:0000256" key="2">
    <source>
        <dbReference type="SAM" id="MobiDB-lite"/>
    </source>
</evidence>
<dbReference type="SMART" id="SM00091">
    <property type="entry name" value="PAS"/>
    <property type="match status" value="1"/>
</dbReference>
<feature type="domain" description="PAS" evidence="3">
    <location>
        <begin position="11"/>
        <end position="84"/>
    </location>
</feature>